<sequence length="471" mass="51305">PLPPPSPQCPPTLSDLILPTQPTLNSVLSAVKKTSLSPHNRLRSIQHDAAFVSSVASSPLGRGRPLVANERCGSWYVDPSEKKGSAYFKSTDGHTGQWKFSSRRLNLQLLGLIEKNDGIIIVDSTRRGKRMPDALSKTIPIWCTVLNMALFPDLPSSHTLHTPPNVVPPTEHSQITALLPAYLESLQALSLDLPSIRAELTKPLRPFWITPDTQLPHSMEAGEGTTSERKVIFEDARPVICLTASNKSSTSEISTAFEGYVQGAADDTEHWAMGLTPALFWSHADLLLSTDEADLPDLISSLLDKEEAAKQSTKSIKVAPRISVCAAPLPEEAPDGECRISFVSGTAPRESWELSPSLIEVRIGNPRQASKNLRSAMPDICGFVARFVQGRPDANILVSCPTGKDLSIATALALQCYFFDTDEDDAPFRIPKEVTLNKAAIRARLGRIMMAFPEANPQRATLQSVNSFLMG</sequence>
<feature type="domain" description="Rit1 DUSP-like" evidence="1">
    <location>
        <begin position="359"/>
        <end position="469"/>
    </location>
</feature>
<dbReference type="OrthoDB" id="45256at2759"/>
<dbReference type="PANTHER" id="PTHR31811">
    <property type="entry name" value="TRNA A64-2'-O-RIBOSYLPHOSPHATE TRANSFERASE"/>
    <property type="match status" value="1"/>
</dbReference>
<evidence type="ECO:0000313" key="3">
    <source>
        <dbReference type="EMBL" id="PKS07973.1"/>
    </source>
</evidence>
<dbReference type="STRING" id="41688.A0A2N3N697"/>
<dbReference type="PANTHER" id="PTHR31811:SF0">
    <property type="entry name" value="TRNA A64-2'-O-RIBOSYLPHOSPHATE TRANSFERASE"/>
    <property type="match status" value="1"/>
</dbReference>
<dbReference type="Pfam" id="PF17184">
    <property type="entry name" value="Rit1_C"/>
    <property type="match status" value="1"/>
</dbReference>
<evidence type="ECO:0000259" key="1">
    <source>
        <dbReference type="Pfam" id="PF04179"/>
    </source>
</evidence>
<reference evidence="3 4" key="1">
    <citation type="journal article" date="2017" name="G3 (Bethesda)">
        <title>First Draft Genome Sequence of the Pathogenic Fungus Lomentospora prolificans (Formerly Scedosporium prolificans).</title>
        <authorList>
            <person name="Luo R."/>
            <person name="Zimin A."/>
            <person name="Workman R."/>
            <person name="Fan Y."/>
            <person name="Pertea G."/>
            <person name="Grossman N."/>
            <person name="Wear M.P."/>
            <person name="Jia B."/>
            <person name="Miller H."/>
            <person name="Casadevall A."/>
            <person name="Timp W."/>
            <person name="Zhang S.X."/>
            <person name="Salzberg S.L."/>
        </authorList>
    </citation>
    <scope>NUCLEOTIDE SEQUENCE [LARGE SCALE GENOMIC DNA]</scope>
    <source>
        <strain evidence="3 4">JHH-5317</strain>
    </source>
</reference>
<name>A0A2N3N697_9PEZI</name>
<feature type="domain" description="Rit1 N-terminal" evidence="2">
    <location>
        <begin position="31"/>
        <end position="303"/>
    </location>
</feature>
<dbReference type="InterPro" id="IPR007306">
    <property type="entry name" value="Rit1"/>
</dbReference>
<gene>
    <name evidence="3" type="ORF">jhhlp_006585</name>
</gene>
<keyword evidence="4" id="KW-1185">Reference proteome</keyword>
<proteinExistence type="predicted"/>
<dbReference type="InterPro" id="IPR033449">
    <property type="entry name" value="Rit1_N"/>
</dbReference>
<dbReference type="InParanoid" id="A0A2N3N697"/>
<dbReference type="GO" id="GO:0005737">
    <property type="term" value="C:cytoplasm"/>
    <property type="evidence" value="ECO:0007669"/>
    <property type="project" value="TreeGrafter"/>
</dbReference>
<comment type="caution">
    <text evidence="3">The sequence shown here is derived from an EMBL/GenBank/DDBJ whole genome shotgun (WGS) entry which is preliminary data.</text>
</comment>
<evidence type="ECO:0000313" key="4">
    <source>
        <dbReference type="Proteomes" id="UP000233524"/>
    </source>
</evidence>
<dbReference type="GO" id="GO:0019988">
    <property type="term" value="P:charged-tRNA amino acid modification"/>
    <property type="evidence" value="ECO:0007669"/>
    <property type="project" value="InterPro"/>
</dbReference>
<dbReference type="Proteomes" id="UP000233524">
    <property type="component" value="Unassembled WGS sequence"/>
</dbReference>
<evidence type="ECO:0000259" key="2">
    <source>
        <dbReference type="Pfam" id="PF17184"/>
    </source>
</evidence>
<feature type="non-terminal residue" evidence="3">
    <location>
        <position position="1"/>
    </location>
</feature>
<accession>A0A2N3N697</accession>
<protein>
    <recommendedName>
        <fullName evidence="5">Initiator tRNA phosphoribosyl transferase</fullName>
    </recommendedName>
</protein>
<organism evidence="3 4">
    <name type="scientific">Lomentospora prolificans</name>
    <dbReference type="NCBI Taxonomy" id="41688"/>
    <lineage>
        <taxon>Eukaryota</taxon>
        <taxon>Fungi</taxon>
        <taxon>Dikarya</taxon>
        <taxon>Ascomycota</taxon>
        <taxon>Pezizomycotina</taxon>
        <taxon>Sordariomycetes</taxon>
        <taxon>Hypocreomycetidae</taxon>
        <taxon>Microascales</taxon>
        <taxon>Microascaceae</taxon>
        <taxon>Lomentospora</taxon>
    </lineage>
</organism>
<dbReference type="VEuPathDB" id="FungiDB:jhhlp_006585"/>
<dbReference type="EMBL" id="NLAX01000701">
    <property type="protein sequence ID" value="PKS07973.1"/>
    <property type="molecule type" value="Genomic_DNA"/>
</dbReference>
<dbReference type="GO" id="GO:0043399">
    <property type="term" value="F:tRNA adenosine(64)-2'-O-ribosylphosphate transferase activity"/>
    <property type="evidence" value="ECO:0007669"/>
    <property type="project" value="InterPro"/>
</dbReference>
<dbReference type="FunCoup" id="A0A2N3N697">
    <property type="interactions" value="47"/>
</dbReference>
<dbReference type="Pfam" id="PF04179">
    <property type="entry name" value="Init_tRNA_PT"/>
    <property type="match status" value="1"/>
</dbReference>
<dbReference type="InterPro" id="IPR033421">
    <property type="entry name" value="Rit1_DUSP-like"/>
</dbReference>
<dbReference type="PIRSF" id="PIRSF007747">
    <property type="entry name" value="Ribosyl_Ptfrase"/>
    <property type="match status" value="1"/>
</dbReference>
<evidence type="ECO:0008006" key="5">
    <source>
        <dbReference type="Google" id="ProtNLM"/>
    </source>
</evidence>
<dbReference type="AlphaFoldDB" id="A0A2N3N697"/>